<dbReference type="InterPro" id="IPR032387">
    <property type="entry name" value="ACAS_N"/>
</dbReference>
<evidence type="ECO:0000259" key="8">
    <source>
        <dbReference type="Pfam" id="PF13193"/>
    </source>
</evidence>
<name>W0E591_9FIRM</name>
<reference evidence="10 11" key="1">
    <citation type="submission" date="2013-12" db="EMBL/GenBank/DDBJ databases">
        <authorList>
            <consortium name="DOE Joint Genome Institute"/>
            <person name="Smidt H."/>
            <person name="Huntemann M."/>
            <person name="Han J."/>
            <person name="Chen A."/>
            <person name="Kyrpides N."/>
            <person name="Mavromatis K."/>
            <person name="Markowitz V."/>
            <person name="Palaniappan K."/>
            <person name="Ivanova N."/>
            <person name="Schaumberg A."/>
            <person name="Pati A."/>
            <person name="Liolios K."/>
            <person name="Nordberg H.P."/>
            <person name="Cantor M.N."/>
            <person name="Hua S.X."/>
            <person name="Woyke T."/>
        </authorList>
    </citation>
    <scope>NUCLEOTIDE SEQUENCE [LARGE SCALE GENOMIC DNA]</scope>
    <source>
        <strain evidence="11">DSM 15288</strain>
    </source>
</reference>
<dbReference type="STRING" id="871968.DESME_01660"/>
<dbReference type="KEGG" id="dmt:DESME_01660"/>
<dbReference type="EMBL" id="CP007032">
    <property type="protein sequence ID" value="AHF05932.1"/>
    <property type="molecule type" value="Genomic_DNA"/>
</dbReference>
<evidence type="ECO:0000256" key="2">
    <source>
        <dbReference type="ARBA" id="ARBA00022598"/>
    </source>
</evidence>
<dbReference type="FunFam" id="3.40.50.12780:FF:000001">
    <property type="entry name" value="Acetyl-coenzyme A synthetase"/>
    <property type="match status" value="1"/>
</dbReference>
<evidence type="ECO:0000256" key="3">
    <source>
        <dbReference type="ARBA" id="ARBA00022741"/>
    </source>
</evidence>
<feature type="binding site" evidence="6">
    <location>
        <position position="525"/>
    </location>
    <ligand>
        <name>ATP</name>
        <dbReference type="ChEBI" id="CHEBI:30616"/>
    </ligand>
</feature>
<dbReference type="HAMAP" id="MF_01123">
    <property type="entry name" value="Ac_CoA_synth"/>
    <property type="match status" value="1"/>
</dbReference>
<dbReference type="InterPro" id="IPR045851">
    <property type="entry name" value="AMP-bd_C_sf"/>
</dbReference>
<feature type="binding site" evidence="6">
    <location>
        <position position="541"/>
    </location>
    <ligand>
        <name>Mg(2+)</name>
        <dbReference type="ChEBI" id="CHEBI:18420"/>
    </ligand>
</feature>
<sequence>MQEERLESLLQENRMFKPTSEFTAQANIRTPEIYEMGQEHLSFWEKQAERLDWFEPWKKTLEWSPPFAQWYLGGKLNASYNCLDRHLRDWHRNKAALIFEGENGDSRILTYQDLHREVSQLANVLKSLGVGKGDRVTIYLPMIPEAVISMLACARIGAPHSVVFGGFSSDALRDRINDAQAKVVITSDGSFRRGSIVPLKENADIALQDVTCVEHVIVVQRTAHQVNMQENRDIWYHEALKTASLDCPPVPMDAEDMLFILYTSGTTGKPKGVVHSTGGYMVGVSTTHDWVFDLKEEDVYWCTADVGWITGHSYIVYGPLANGATVVLYEGSPDYPNKDRYWEIIEKYQVSILYTAPTAIRSFMKWGPSYPQRRDLSSLRLLGTVGEPINPEAWMWYYKYIGGEHCPIVDTWWQTETGMIMMAPLPGITPLRPGSCTGPFPGVKIEVVDKTGKPVPKGGGGYLAIREPWPAMLRNIYGDPQRFEKTYFGEWPGIYFTGDGAKWDKDGNFWVLGRVDDVINVSGHRIGTMEVESALVDHPLVAEAAVIGKTHEIKGQALTAFITLKEGSEIYPTLIDELKKHVVRKIGALARPEDIFFTAELPKTRSGKIIRRLLRDIAEGRALGDIATLADTSAVNFLKAMYQD</sequence>
<feature type="binding site" evidence="6">
    <location>
        <position position="538"/>
    </location>
    <ligand>
        <name>Mg(2+)</name>
        <dbReference type="ChEBI" id="CHEBI:18420"/>
    </ligand>
</feature>
<organism evidence="10 11">
    <name type="scientific">Desulfitobacterium metallireducens DSM 15288</name>
    <dbReference type="NCBI Taxonomy" id="871968"/>
    <lineage>
        <taxon>Bacteria</taxon>
        <taxon>Bacillati</taxon>
        <taxon>Bacillota</taxon>
        <taxon>Clostridia</taxon>
        <taxon>Eubacteriales</taxon>
        <taxon>Desulfitobacteriaceae</taxon>
        <taxon>Desulfitobacterium</taxon>
    </lineage>
</organism>
<dbReference type="CDD" id="cd05966">
    <property type="entry name" value="ACS"/>
    <property type="match status" value="1"/>
</dbReference>
<dbReference type="GO" id="GO:0019427">
    <property type="term" value="P:acetyl-CoA biosynthetic process from acetate"/>
    <property type="evidence" value="ECO:0007669"/>
    <property type="project" value="UniProtKB-UniRule"/>
</dbReference>
<dbReference type="RefSeq" id="WP_006716377.1">
    <property type="nucleotide sequence ID" value="NZ_CP007032.1"/>
</dbReference>
<comment type="function">
    <text evidence="6">Catalyzes the conversion of acetate into acetyl-CoA (AcCoA), an essential intermediate at the junction of anabolic and catabolic pathways. AcsA undergoes a two-step reaction. In the first half reaction, AcsA combines acetate with ATP to form acetyl-adenylate (AcAMP) intermediate. In the second half reaction, it can then transfer the acetyl group from AcAMP to the sulfhydryl group of CoA, forming the product AcCoA.</text>
</comment>
<evidence type="ECO:0000256" key="1">
    <source>
        <dbReference type="ARBA" id="ARBA00006432"/>
    </source>
</evidence>
<evidence type="ECO:0000313" key="11">
    <source>
        <dbReference type="Proteomes" id="UP000010847"/>
    </source>
</evidence>
<dbReference type="AlphaFoldDB" id="W0E591"/>
<feature type="binding site" evidence="6">
    <location>
        <begin position="192"/>
        <end position="195"/>
    </location>
    <ligand>
        <name>CoA</name>
        <dbReference type="ChEBI" id="CHEBI:57287"/>
    </ligand>
</feature>
<feature type="domain" description="AMP-dependent synthetase/ligase" evidence="7">
    <location>
        <begin position="90"/>
        <end position="469"/>
    </location>
</feature>
<dbReference type="Gene3D" id="3.30.300.30">
    <property type="match status" value="1"/>
</dbReference>
<dbReference type="NCBIfam" id="NF001208">
    <property type="entry name" value="PRK00174.1"/>
    <property type="match status" value="1"/>
</dbReference>
<comment type="similarity">
    <text evidence="1 6">Belongs to the ATP-dependent AMP-binding enzyme family.</text>
</comment>
<feature type="domain" description="AMP-binding enzyme C-terminal" evidence="8">
    <location>
        <begin position="530"/>
        <end position="608"/>
    </location>
</feature>
<dbReference type="InterPro" id="IPR020845">
    <property type="entry name" value="AMP-binding_CS"/>
</dbReference>
<keyword evidence="5 6" id="KW-0007">Acetylation</keyword>
<evidence type="ECO:0000256" key="5">
    <source>
        <dbReference type="ARBA" id="ARBA00022990"/>
    </source>
</evidence>
<comment type="catalytic activity">
    <reaction evidence="6">
        <text>acetate + ATP + CoA = acetyl-CoA + AMP + diphosphate</text>
        <dbReference type="Rhea" id="RHEA:23176"/>
        <dbReference type="ChEBI" id="CHEBI:30089"/>
        <dbReference type="ChEBI" id="CHEBI:30616"/>
        <dbReference type="ChEBI" id="CHEBI:33019"/>
        <dbReference type="ChEBI" id="CHEBI:57287"/>
        <dbReference type="ChEBI" id="CHEBI:57288"/>
        <dbReference type="ChEBI" id="CHEBI:456215"/>
        <dbReference type="EC" id="6.2.1.1"/>
    </reaction>
</comment>
<feature type="binding site" evidence="6">
    <location>
        <position position="514"/>
    </location>
    <ligand>
        <name>ATP</name>
        <dbReference type="ChEBI" id="CHEBI:30616"/>
    </ligand>
</feature>
<dbReference type="InterPro" id="IPR025110">
    <property type="entry name" value="AMP-bd_C"/>
</dbReference>
<dbReference type="Pfam" id="PF13193">
    <property type="entry name" value="AMP-binding_C"/>
    <property type="match status" value="1"/>
</dbReference>
<dbReference type="SUPFAM" id="SSF56801">
    <property type="entry name" value="Acetyl-CoA synthetase-like"/>
    <property type="match status" value="1"/>
</dbReference>
<gene>
    <name evidence="6" type="primary">acsA</name>
    <name evidence="10" type="ORF">DESME_01660</name>
</gene>
<feature type="binding site" evidence="6">
    <location>
        <position position="310"/>
    </location>
    <ligand>
        <name>CoA</name>
        <dbReference type="ChEBI" id="CHEBI:57287"/>
    </ligand>
</feature>
<keyword evidence="2 6" id="KW-0436">Ligase</keyword>
<comment type="caution">
    <text evidence="6">Lacks conserved residue(s) required for the propagation of feature annotation.</text>
</comment>
<dbReference type="Gene3D" id="3.40.50.12780">
    <property type="entry name" value="N-terminal domain of ligase-like"/>
    <property type="match status" value="1"/>
</dbReference>
<keyword evidence="11" id="KW-1185">Reference proteome</keyword>
<dbReference type="GO" id="GO:0003987">
    <property type="term" value="F:acetate-CoA ligase activity"/>
    <property type="evidence" value="ECO:0007669"/>
    <property type="project" value="UniProtKB-UniRule"/>
</dbReference>
<evidence type="ECO:0000256" key="4">
    <source>
        <dbReference type="ARBA" id="ARBA00022840"/>
    </source>
</evidence>
<keyword evidence="6" id="KW-0479">Metal-binding</keyword>
<feature type="binding site" evidence="6">
    <location>
        <position position="522"/>
    </location>
    <ligand>
        <name>CoA</name>
        <dbReference type="ChEBI" id="CHEBI:57287"/>
    </ligand>
</feature>
<dbReference type="GO" id="GO:0005829">
    <property type="term" value="C:cytosol"/>
    <property type="evidence" value="ECO:0007669"/>
    <property type="project" value="TreeGrafter"/>
</dbReference>
<dbReference type="GO" id="GO:0005524">
    <property type="term" value="F:ATP binding"/>
    <property type="evidence" value="ECO:0007669"/>
    <property type="project" value="UniProtKB-KW"/>
</dbReference>
<comment type="cofactor">
    <cofactor evidence="6">
        <name>Mg(2+)</name>
        <dbReference type="ChEBI" id="CHEBI:18420"/>
    </cofactor>
</comment>
<evidence type="ECO:0000259" key="9">
    <source>
        <dbReference type="Pfam" id="PF16177"/>
    </source>
</evidence>
<dbReference type="InterPro" id="IPR011904">
    <property type="entry name" value="Ac_CoA_lig"/>
</dbReference>
<dbReference type="OrthoDB" id="9778383at2"/>
<dbReference type="GO" id="GO:0016208">
    <property type="term" value="F:AMP binding"/>
    <property type="evidence" value="ECO:0007669"/>
    <property type="project" value="InterPro"/>
</dbReference>
<accession>W0E591</accession>
<feature type="binding site" evidence="6">
    <location>
        <begin position="386"/>
        <end position="388"/>
    </location>
    <ligand>
        <name>ATP</name>
        <dbReference type="ChEBI" id="CHEBI:30616"/>
    </ligand>
</feature>
<dbReference type="GO" id="GO:0046872">
    <property type="term" value="F:metal ion binding"/>
    <property type="evidence" value="ECO:0007669"/>
    <property type="project" value="UniProtKB-KW"/>
</dbReference>
<dbReference type="Proteomes" id="UP000010847">
    <property type="component" value="Chromosome"/>
</dbReference>
<dbReference type="PANTHER" id="PTHR24095:SF14">
    <property type="entry name" value="ACETYL-COENZYME A SYNTHETASE 1"/>
    <property type="match status" value="1"/>
</dbReference>
<comment type="PTM">
    <text evidence="6">Acetylated. Deacetylation by the SIR2-homolog deacetylase activates the enzyme.</text>
</comment>
<dbReference type="EC" id="6.2.1.1" evidence="6"/>
<dbReference type="eggNOG" id="COG0365">
    <property type="taxonomic scope" value="Bacteria"/>
</dbReference>
<evidence type="ECO:0000256" key="6">
    <source>
        <dbReference type="HAMAP-Rule" id="MF_01123"/>
    </source>
</evidence>
<evidence type="ECO:0000259" key="7">
    <source>
        <dbReference type="Pfam" id="PF00501"/>
    </source>
</evidence>
<dbReference type="HOGENOM" id="CLU_000022_3_6_9"/>
<feature type="modified residue" description="N6-acetyllysine" evidence="6">
    <location>
        <position position="608"/>
    </location>
</feature>
<dbReference type="PANTHER" id="PTHR24095">
    <property type="entry name" value="ACETYL-COENZYME A SYNTHETASE"/>
    <property type="match status" value="1"/>
</dbReference>
<protein>
    <recommendedName>
        <fullName evidence="6">Acetyl-coenzyme A synthetase</fullName>
        <shortName evidence="6">AcCoA synthetase</shortName>
        <shortName evidence="6">Acs</shortName>
        <ecNumber evidence="6">6.2.1.1</ecNumber>
    </recommendedName>
    <alternativeName>
        <fullName evidence="6">Acetate--CoA ligase</fullName>
    </alternativeName>
    <alternativeName>
        <fullName evidence="6">Acyl-activating enzyme</fullName>
    </alternativeName>
</protein>
<feature type="domain" description="Acetyl-coenzyme A synthetase N-terminal" evidence="9">
    <location>
        <begin position="41"/>
        <end position="82"/>
    </location>
</feature>
<keyword evidence="6" id="KW-0460">Magnesium</keyword>
<dbReference type="InterPro" id="IPR000873">
    <property type="entry name" value="AMP-dep_synth/lig_dom"/>
</dbReference>
<keyword evidence="3 6" id="KW-0547">Nucleotide-binding</keyword>
<dbReference type="Pfam" id="PF00501">
    <property type="entry name" value="AMP-binding"/>
    <property type="match status" value="1"/>
</dbReference>
<dbReference type="NCBIfam" id="TIGR02188">
    <property type="entry name" value="Ac_CoA_lig_AcsA"/>
    <property type="match status" value="1"/>
</dbReference>
<dbReference type="Pfam" id="PF16177">
    <property type="entry name" value="ACAS_N"/>
    <property type="match status" value="1"/>
</dbReference>
<proteinExistence type="inferred from homology"/>
<dbReference type="PROSITE" id="PS00455">
    <property type="entry name" value="AMP_BINDING"/>
    <property type="match status" value="1"/>
</dbReference>
<feature type="binding site" evidence="6">
    <location>
        <begin position="410"/>
        <end position="415"/>
    </location>
    <ligand>
        <name>ATP</name>
        <dbReference type="ChEBI" id="CHEBI:30616"/>
    </ligand>
</feature>
<evidence type="ECO:0000313" key="10">
    <source>
        <dbReference type="EMBL" id="AHF05932.1"/>
    </source>
</evidence>
<feature type="binding site" evidence="6">
    <location>
        <position position="499"/>
    </location>
    <ligand>
        <name>ATP</name>
        <dbReference type="ChEBI" id="CHEBI:30616"/>
    </ligand>
</feature>
<dbReference type="InterPro" id="IPR042099">
    <property type="entry name" value="ANL_N_sf"/>
</dbReference>
<keyword evidence="4 6" id="KW-0067">ATP-binding</keyword>
<feature type="binding site" evidence="6">
    <location>
        <position position="536"/>
    </location>
    <ligand>
        <name>Mg(2+)</name>
        <dbReference type="ChEBI" id="CHEBI:18420"/>
    </ligand>
</feature>